<protein>
    <submittedName>
        <fullName evidence="2">Uncharacterized protein</fullName>
    </submittedName>
</protein>
<comment type="caution">
    <text evidence="2">The sequence shown here is derived from an EMBL/GenBank/DDBJ whole genome shotgun (WGS) entry which is preliminary data.</text>
</comment>
<sequence>MLSPTSLATAPATSAPAVAGSPSANHRTAAPCCCSAAAAHQGFCRCRSAPLETCPLATPSTGQPPTSGVLQPPATAGSSLLRRRTATPQPLFQPPAAPSAALGHCSASNCCCRNFDATRPAAPRRQRAFRPLNFDKFTSDSDCRKDTEHHLVHACGTGVSSCEESPNAVSLSFGQGNDRNDLIADHPSWKSKPNLECAHPSSLETATKFSNHSLQTTGDATLCADDSSCKSE</sequence>
<dbReference type="Proteomes" id="UP000734854">
    <property type="component" value="Unassembled WGS sequence"/>
</dbReference>
<dbReference type="AlphaFoldDB" id="A0A8J5ETV1"/>
<name>A0A8J5ETV1_ZINOF</name>
<accession>A0A8J5ETV1</accession>
<dbReference type="EMBL" id="JACMSC010000022">
    <property type="protein sequence ID" value="KAG6469017.1"/>
    <property type="molecule type" value="Genomic_DNA"/>
</dbReference>
<evidence type="ECO:0000256" key="1">
    <source>
        <dbReference type="SAM" id="MobiDB-lite"/>
    </source>
</evidence>
<evidence type="ECO:0000313" key="2">
    <source>
        <dbReference type="EMBL" id="KAG6469017.1"/>
    </source>
</evidence>
<proteinExistence type="predicted"/>
<evidence type="ECO:0000313" key="3">
    <source>
        <dbReference type="Proteomes" id="UP000734854"/>
    </source>
</evidence>
<keyword evidence="3" id="KW-1185">Reference proteome</keyword>
<feature type="region of interest" description="Disordered" evidence="1">
    <location>
        <begin position="1"/>
        <end position="21"/>
    </location>
</feature>
<reference evidence="2 3" key="1">
    <citation type="submission" date="2020-08" db="EMBL/GenBank/DDBJ databases">
        <title>Plant Genome Project.</title>
        <authorList>
            <person name="Zhang R.-G."/>
        </authorList>
    </citation>
    <scope>NUCLEOTIDE SEQUENCE [LARGE SCALE GENOMIC DNA]</scope>
    <source>
        <tissue evidence="2">Rhizome</tissue>
    </source>
</reference>
<organism evidence="2 3">
    <name type="scientific">Zingiber officinale</name>
    <name type="common">Ginger</name>
    <name type="synonym">Amomum zingiber</name>
    <dbReference type="NCBI Taxonomy" id="94328"/>
    <lineage>
        <taxon>Eukaryota</taxon>
        <taxon>Viridiplantae</taxon>
        <taxon>Streptophyta</taxon>
        <taxon>Embryophyta</taxon>
        <taxon>Tracheophyta</taxon>
        <taxon>Spermatophyta</taxon>
        <taxon>Magnoliopsida</taxon>
        <taxon>Liliopsida</taxon>
        <taxon>Zingiberales</taxon>
        <taxon>Zingiberaceae</taxon>
        <taxon>Zingiber</taxon>
    </lineage>
</organism>
<gene>
    <name evidence="2" type="ORF">ZIOFF_073714</name>
</gene>